<sequence length="320" mass="35199">MGALVVQAYIYFTRFADDRRTIKALVIVTLLLEALISAGVISVLRALLFASAVDFFVLLTLSPMVGLVTTLTHGFYCWRIWTLRESWLIPFPIMMVSLLQLASITIFTYYNGLLPASEIISYPNGVPSISSSNLSPWLVTWLGGSVVCDLAITTCMILSLRPSNSHFSSNKSTLVKLTRLTIETGLVTSVTALLELILGVVFPSSYIHITVLLAISKLYANCLLASLNFRLVLRSQSGPNMTAIVWDGIASNVPSRQLNSQPSHVTQFVAQVETDVEVVVEHGLDKSSSITASEVRRSIFAKALALILRKTYELVERTRV</sequence>
<accession>A0A8I2YK75</accession>
<feature type="transmembrane region" description="Helical" evidence="1">
    <location>
        <begin position="138"/>
        <end position="160"/>
    </location>
</feature>
<feature type="transmembrane region" description="Helical" evidence="1">
    <location>
        <begin position="24"/>
        <end position="49"/>
    </location>
</feature>
<proteinExistence type="predicted"/>
<feature type="transmembrane region" description="Helical" evidence="1">
    <location>
        <begin position="206"/>
        <end position="227"/>
    </location>
</feature>
<evidence type="ECO:0000256" key="1">
    <source>
        <dbReference type="SAM" id="Phobius"/>
    </source>
</evidence>
<evidence type="ECO:0000313" key="4">
    <source>
        <dbReference type="Proteomes" id="UP000683000"/>
    </source>
</evidence>
<evidence type="ECO:0000313" key="3">
    <source>
        <dbReference type="EMBL" id="KAG6374079.1"/>
    </source>
</evidence>
<reference evidence="3" key="1">
    <citation type="submission" date="2021-03" db="EMBL/GenBank/DDBJ databases">
        <title>Evolutionary innovations through gain and loss of genes in the ectomycorrhizal Boletales.</title>
        <authorList>
            <person name="Wu G."/>
            <person name="Miyauchi S."/>
            <person name="Morin E."/>
            <person name="Yang Z.-L."/>
            <person name="Xu J."/>
            <person name="Martin F.M."/>
        </authorList>
    </citation>
    <scope>NUCLEOTIDE SEQUENCE</scope>
    <source>
        <strain evidence="3">BR01</strain>
    </source>
</reference>
<dbReference type="Pfam" id="PF20152">
    <property type="entry name" value="DUF6534"/>
    <property type="match status" value="1"/>
</dbReference>
<feature type="domain" description="DUF6534" evidence="2">
    <location>
        <begin position="145"/>
        <end position="230"/>
    </location>
</feature>
<feature type="transmembrane region" description="Helical" evidence="1">
    <location>
        <begin position="88"/>
        <end position="110"/>
    </location>
</feature>
<dbReference type="AlphaFoldDB" id="A0A8I2YK75"/>
<organism evidence="3 4">
    <name type="scientific">Boletus reticuloceps</name>
    <dbReference type="NCBI Taxonomy" id="495285"/>
    <lineage>
        <taxon>Eukaryota</taxon>
        <taxon>Fungi</taxon>
        <taxon>Dikarya</taxon>
        <taxon>Basidiomycota</taxon>
        <taxon>Agaricomycotina</taxon>
        <taxon>Agaricomycetes</taxon>
        <taxon>Agaricomycetidae</taxon>
        <taxon>Boletales</taxon>
        <taxon>Boletineae</taxon>
        <taxon>Boletaceae</taxon>
        <taxon>Boletoideae</taxon>
        <taxon>Boletus</taxon>
    </lineage>
</organism>
<gene>
    <name evidence="3" type="ORF">JVT61DRAFT_4721</name>
</gene>
<dbReference type="Proteomes" id="UP000683000">
    <property type="component" value="Unassembled WGS sequence"/>
</dbReference>
<dbReference type="InterPro" id="IPR045339">
    <property type="entry name" value="DUF6534"/>
</dbReference>
<dbReference type="EMBL" id="JAGFBS010000019">
    <property type="protein sequence ID" value="KAG6374079.1"/>
    <property type="molecule type" value="Genomic_DNA"/>
</dbReference>
<keyword evidence="1" id="KW-0472">Membrane</keyword>
<dbReference type="OrthoDB" id="2681808at2759"/>
<keyword evidence="1" id="KW-0812">Transmembrane</keyword>
<keyword evidence="1" id="KW-1133">Transmembrane helix</keyword>
<dbReference type="PANTHER" id="PTHR40465">
    <property type="entry name" value="CHROMOSOME 1, WHOLE GENOME SHOTGUN SEQUENCE"/>
    <property type="match status" value="1"/>
</dbReference>
<name>A0A8I2YK75_9AGAM</name>
<feature type="transmembrane region" description="Helical" evidence="1">
    <location>
        <begin position="55"/>
        <end position="76"/>
    </location>
</feature>
<comment type="caution">
    <text evidence="3">The sequence shown here is derived from an EMBL/GenBank/DDBJ whole genome shotgun (WGS) entry which is preliminary data.</text>
</comment>
<dbReference type="PANTHER" id="PTHR40465:SF1">
    <property type="entry name" value="DUF6534 DOMAIN-CONTAINING PROTEIN"/>
    <property type="match status" value="1"/>
</dbReference>
<evidence type="ECO:0000259" key="2">
    <source>
        <dbReference type="Pfam" id="PF20152"/>
    </source>
</evidence>
<protein>
    <recommendedName>
        <fullName evidence="2">DUF6534 domain-containing protein</fullName>
    </recommendedName>
</protein>
<feature type="transmembrane region" description="Helical" evidence="1">
    <location>
        <begin position="180"/>
        <end position="200"/>
    </location>
</feature>
<keyword evidence="4" id="KW-1185">Reference proteome</keyword>